<proteinExistence type="predicted"/>
<keyword evidence="4" id="KW-1185">Reference proteome</keyword>
<keyword evidence="2" id="KW-0812">Transmembrane</keyword>
<gene>
    <name evidence="3" type="ORF">BDQ12DRAFT_676873</name>
</gene>
<keyword evidence="2" id="KW-0472">Membrane</keyword>
<name>A0A5C3MG32_9AGAR</name>
<feature type="region of interest" description="Disordered" evidence="1">
    <location>
        <begin position="33"/>
        <end position="56"/>
    </location>
</feature>
<keyword evidence="2" id="KW-1133">Transmembrane helix</keyword>
<evidence type="ECO:0000256" key="2">
    <source>
        <dbReference type="SAM" id="Phobius"/>
    </source>
</evidence>
<reference evidence="3 4" key="1">
    <citation type="journal article" date="2019" name="Nat. Ecol. Evol.">
        <title>Megaphylogeny resolves global patterns of mushroom evolution.</title>
        <authorList>
            <person name="Varga T."/>
            <person name="Krizsan K."/>
            <person name="Foldi C."/>
            <person name="Dima B."/>
            <person name="Sanchez-Garcia M."/>
            <person name="Sanchez-Ramirez S."/>
            <person name="Szollosi G.J."/>
            <person name="Szarkandi J.G."/>
            <person name="Papp V."/>
            <person name="Albert L."/>
            <person name="Andreopoulos W."/>
            <person name="Angelini C."/>
            <person name="Antonin V."/>
            <person name="Barry K.W."/>
            <person name="Bougher N.L."/>
            <person name="Buchanan P."/>
            <person name="Buyck B."/>
            <person name="Bense V."/>
            <person name="Catcheside P."/>
            <person name="Chovatia M."/>
            <person name="Cooper J."/>
            <person name="Damon W."/>
            <person name="Desjardin D."/>
            <person name="Finy P."/>
            <person name="Geml J."/>
            <person name="Haridas S."/>
            <person name="Hughes K."/>
            <person name="Justo A."/>
            <person name="Karasinski D."/>
            <person name="Kautmanova I."/>
            <person name="Kiss B."/>
            <person name="Kocsube S."/>
            <person name="Kotiranta H."/>
            <person name="LaButti K.M."/>
            <person name="Lechner B.E."/>
            <person name="Liimatainen K."/>
            <person name="Lipzen A."/>
            <person name="Lukacs Z."/>
            <person name="Mihaltcheva S."/>
            <person name="Morgado L.N."/>
            <person name="Niskanen T."/>
            <person name="Noordeloos M.E."/>
            <person name="Ohm R.A."/>
            <person name="Ortiz-Santana B."/>
            <person name="Ovrebo C."/>
            <person name="Racz N."/>
            <person name="Riley R."/>
            <person name="Savchenko A."/>
            <person name="Shiryaev A."/>
            <person name="Soop K."/>
            <person name="Spirin V."/>
            <person name="Szebenyi C."/>
            <person name="Tomsovsky M."/>
            <person name="Tulloss R.E."/>
            <person name="Uehling J."/>
            <person name="Grigoriev I.V."/>
            <person name="Vagvolgyi C."/>
            <person name="Papp T."/>
            <person name="Martin F.M."/>
            <person name="Miettinen O."/>
            <person name="Hibbett D.S."/>
            <person name="Nagy L.G."/>
        </authorList>
    </citation>
    <scope>NUCLEOTIDE SEQUENCE [LARGE SCALE GENOMIC DNA]</scope>
    <source>
        <strain evidence="3 4">CBS 166.37</strain>
    </source>
</reference>
<sequence length="56" mass="6458">MSSRKAPNPWLFVALSVSSFAIFYSVIKRREQTNPASLQPRQADHPLVPPRHKEDR</sequence>
<dbReference type="EMBL" id="ML213592">
    <property type="protein sequence ID" value="TFK42838.1"/>
    <property type="molecule type" value="Genomic_DNA"/>
</dbReference>
<evidence type="ECO:0000313" key="4">
    <source>
        <dbReference type="Proteomes" id="UP000308652"/>
    </source>
</evidence>
<evidence type="ECO:0000313" key="3">
    <source>
        <dbReference type="EMBL" id="TFK42838.1"/>
    </source>
</evidence>
<dbReference type="OrthoDB" id="2779451at2759"/>
<organism evidence="3 4">
    <name type="scientific">Crucibulum laeve</name>
    <dbReference type="NCBI Taxonomy" id="68775"/>
    <lineage>
        <taxon>Eukaryota</taxon>
        <taxon>Fungi</taxon>
        <taxon>Dikarya</taxon>
        <taxon>Basidiomycota</taxon>
        <taxon>Agaricomycotina</taxon>
        <taxon>Agaricomycetes</taxon>
        <taxon>Agaricomycetidae</taxon>
        <taxon>Agaricales</taxon>
        <taxon>Agaricineae</taxon>
        <taxon>Nidulariaceae</taxon>
        <taxon>Crucibulum</taxon>
    </lineage>
</organism>
<dbReference type="Proteomes" id="UP000308652">
    <property type="component" value="Unassembled WGS sequence"/>
</dbReference>
<dbReference type="AlphaFoldDB" id="A0A5C3MG32"/>
<feature type="transmembrane region" description="Helical" evidence="2">
    <location>
        <begin position="6"/>
        <end position="27"/>
    </location>
</feature>
<evidence type="ECO:0000256" key="1">
    <source>
        <dbReference type="SAM" id="MobiDB-lite"/>
    </source>
</evidence>
<protein>
    <submittedName>
        <fullName evidence="3">Uncharacterized protein</fullName>
    </submittedName>
</protein>
<accession>A0A5C3MG32</accession>